<keyword evidence="4" id="KW-1185">Reference proteome</keyword>
<dbReference type="OrthoDB" id="125587at2"/>
<accession>A0A3R9NRG3</accession>
<dbReference type="InterPro" id="IPR002347">
    <property type="entry name" value="SDR_fam"/>
</dbReference>
<dbReference type="PANTHER" id="PTHR43639:SF1">
    <property type="entry name" value="SHORT-CHAIN DEHYDROGENASE_REDUCTASE FAMILY PROTEIN"/>
    <property type="match status" value="1"/>
</dbReference>
<proteinExistence type="inferred from homology"/>
<evidence type="ECO:0000313" key="3">
    <source>
        <dbReference type="EMBL" id="RSL15185.1"/>
    </source>
</evidence>
<organism evidence="3 4">
    <name type="scientific">Edaphobacter aggregans</name>
    <dbReference type="NCBI Taxonomy" id="570835"/>
    <lineage>
        <taxon>Bacteria</taxon>
        <taxon>Pseudomonadati</taxon>
        <taxon>Acidobacteriota</taxon>
        <taxon>Terriglobia</taxon>
        <taxon>Terriglobales</taxon>
        <taxon>Acidobacteriaceae</taxon>
        <taxon>Edaphobacter</taxon>
    </lineage>
</organism>
<dbReference type="AlphaFoldDB" id="A0A3R9NRG3"/>
<dbReference type="Pfam" id="PF13561">
    <property type="entry name" value="adh_short_C2"/>
    <property type="match status" value="1"/>
</dbReference>
<dbReference type="FunFam" id="3.40.50.720:FF:000084">
    <property type="entry name" value="Short-chain dehydrogenase reductase"/>
    <property type="match status" value="1"/>
</dbReference>
<gene>
    <name evidence="3" type="ORF">EDE15_0664</name>
</gene>
<comment type="similarity">
    <text evidence="1">Belongs to the short-chain dehydrogenases/reductases (SDR) family.</text>
</comment>
<dbReference type="PANTHER" id="PTHR43639">
    <property type="entry name" value="OXIDOREDUCTASE, SHORT-CHAIN DEHYDROGENASE/REDUCTASE FAMILY (AFU_ORTHOLOGUE AFUA_5G02870)"/>
    <property type="match status" value="1"/>
</dbReference>
<reference evidence="3 4" key="1">
    <citation type="submission" date="2018-12" db="EMBL/GenBank/DDBJ databases">
        <title>Sequencing of bacterial isolates from soil warming experiment in Harvard Forest, Massachusetts, USA.</title>
        <authorList>
            <person name="Deangelis K."/>
        </authorList>
    </citation>
    <scope>NUCLEOTIDE SEQUENCE [LARGE SCALE GENOMIC DNA]</scope>
    <source>
        <strain evidence="3 4">EB153</strain>
    </source>
</reference>
<dbReference type="InterPro" id="IPR036291">
    <property type="entry name" value="NAD(P)-bd_dom_sf"/>
</dbReference>
<protein>
    <submittedName>
        <fullName evidence="3">Enoyl-[acyl-carrier-protein] reductase [NADH]</fullName>
    </submittedName>
</protein>
<dbReference type="RefSeq" id="WP_125483955.1">
    <property type="nucleotide sequence ID" value="NZ_RSDW01000001.1"/>
</dbReference>
<name>A0A3R9NRG3_9BACT</name>
<dbReference type="GO" id="GO:0016491">
    <property type="term" value="F:oxidoreductase activity"/>
    <property type="evidence" value="ECO:0007669"/>
    <property type="project" value="UniProtKB-KW"/>
</dbReference>
<dbReference type="PRINTS" id="PR00081">
    <property type="entry name" value="GDHRDH"/>
</dbReference>
<evidence type="ECO:0000256" key="1">
    <source>
        <dbReference type="ARBA" id="ARBA00006484"/>
    </source>
</evidence>
<dbReference type="Proteomes" id="UP000269669">
    <property type="component" value="Unassembled WGS sequence"/>
</dbReference>
<dbReference type="Gene3D" id="3.40.50.720">
    <property type="entry name" value="NAD(P)-binding Rossmann-like Domain"/>
    <property type="match status" value="1"/>
</dbReference>
<keyword evidence="2" id="KW-0560">Oxidoreductase</keyword>
<comment type="caution">
    <text evidence="3">The sequence shown here is derived from an EMBL/GenBank/DDBJ whole genome shotgun (WGS) entry which is preliminary data.</text>
</comment>
<dbReference type="EMBL" id="RSDW01000001">
    <property type="protein sequence ID" value="RSL15185.1"/>
    <property type="molecule type" value="Genomic_DNA"/>
</dbReference>
<dbReference type="SUPFAM" id="SSF51735">
    <property type="entry name" value="NAD(P)-binding Rossmann-fold domains"/>
    <property type="match status" value="1"/>
</dbReference>
<evidence type="ECO:0000313" key="4">
    <source>
        <dbReference type="Proteomes" id="UP000269669"/>
    </source>
</evidence>
<sequence length="254" mass="27073">MTYDNLFALSGRILVTGGTRGIGRAISLRFARAGASVTANYLRNQKAADELKATAEQEGLSIDLCRADITTPRGLEQIESSVHDTGGSLSGLVHCAATGVHHTLSELNVRHFDWTFALNVRAFFELMQVLMNRFSERSSVVAVSSIGAQRALPYYSLVGASKGALEAFARHLAAELAPRGIRVNILAPGMVATEVWKVLPEAEARVAAAINHTPIRRLVTPDEVAWAAQFLCSQASMGIVGQTFVVDGGAAIVG</sequence>
<evidence type="ECO:0000256" key="2">
    <source>
        <dbReference type="ARBA" id="ARBA00023002"/>
    </source>
</evidence>